<evidence type="ECO:0000313" key="3">
    <source>
        <dbReference type="EMBL" id="OQN96634.1"/>
    </source>
</evidence>
<sequence length="76" mass="7526">MKTATFFALLSALTMAAPAMAAPVTTEQSARVKSKELAALNKPVMLGALTGAGVATVVGGLVGGLIDHRDADSGGK</sequence>
<dbReference type="AlphaFoldDB" id="A0A1V8SBR1"/>
<evidence type="ECO:0000256" key="2">
    <source>
        <dbReference type="SAM" id="SignalP"/>
    </source>
</evidence>
<name>A0A1V8SBR1_9PEZI</name>
<organism evidence="3 4">
    <name type="scientific">Cryoendolithus antarcticus</name>
    <dbReference type="NCBI Taxonomy" id="1507870"/>
    <lineage>
        <taxon>Eukaryota</taxon>
        <taxon>Fungi</taxon>
        <taxon>Dikarya</taxon>
        <taxon>Ascomycota</taxon>
        <taxon>Pezizomycotina</taxon>
        <taxon>Dothideomycetes</taxon>
        <taxon>Dothideomycetidae</taxon>
        <taxon>Cladosporiales</taxon>
        <taxon>Cladosporiaceae</taxon>
        <taxon>Cryoendolithus</taxon>
    </lineage>
</organism>
<gene>
    <name evidence="3" type="ORF">B0A48_17274</name>
</gene>
<evidence type="ECO:0000313" key="4">
    <source>
        <dbReference type="Proteomes" id="UP000192596"/>
    </source>
</evidence>
<protein>
    <submittedName>
        <fullName evidence="3">Uncharacterized protein</fullName>
    </submittedName>
</protein>
<dbReference type="InParanoid" id="A0A1V8SBR1"/>
<feature type="chain" id="PRO_5013229539" evidence="2">
    <location>
        <begin position="22"/>
        <end position="76"/>
    </location>
</feature>
<dbReference type="EMBL" id="NAJO01000063">
    <property type="protein sequence ID" value="OQN96634.1"/>
    <property type="molecule type" value="Genomic_DNA"/>
</dbReference>
<keyword evidence="4" id="KW-1185">Reference proteome</keyword>
<keyword evidence="1" id="KW-1133">Transmembrane helix</keyword>
<proteinExistence type="predicted"/>
<feature type="signal peptide" evidence="2">
    <location>
        <begin position="1"/>
        <end position="21"/>
    </location>
</feature>
<keyword evidence="1" id="KW-0472">Membrane</keyword>
<evidence type="ECO:0000256" key="1">
    <source>
        <dbReference type="SAM" id="Phobius"/>
    </source>
</evidence>
<keyword evidence="1" id="KW-0812">Transmembrane</keyword>
<dbReference type="Proteomes" id="UP000192596">
    <property type="component" value="Unassembled WGS sequence"/>
</dbReference>
<comment type="caution">
    <text evidence="3">The sequence shown here is derived from an EMBL/GenBank/DDBJ whole genome shotgun (WGS) entry which is preliminary data.</text>
</comment>
<reference evidence="4" key="1">
    <citation type="submission" date="2017-03" db="EMBL/GenBank/DDBJ databases">
        <title>Genomes of endolithic fungi from Antarctica.</title>
        <authorList>
            <person name="Coleine C."/>
            <person name="Masonjones S."/>
            <person name="Stajich J.E."/>
        </authorList>
    </citation>
    <scope>NUCLEOTIDE SEQUENCE [LARGE SCALE GENOMIC DNA]</scope>
    <source>
        <strain evidence="4">CCFEE 5527</strain>
    </source>
</reference>
<keyword evidence="2" id="KW-0732">Signal</keyword>
<accession>A0A1V8SBR1</accession>
<feature type="transmembrane region" description="Helical" evidence="1">
    <location>
        <begin position="45"/>
        <end position="66"/>
    </location>
</feature>